<organism evidence="7">
    <name type="scientific">hydrothermal vent metagenome</name>
    <dbReference type="NCBI Taxonomy" id="652676"/>
    <lineage>
        <taxon>unclassified sequences</taxon>
        <taxon>metagenomes</taxon>
        <taxon>ecological metagenomes</taxon>
    </lineage>
</organism>
<dbReference type="PANTHER" id="PTHR42714:SF2">
    <property type="entry name" value="TRNA MODIFICATION GTPASE GTPBP3, MITOCHONDRIAL"/>
    <property type="match status" value="1"/>
</dbReference>
<dbReference type="Gene3D" id="3.30.1360.120">
    <property type="entry name" value="Probable tRNA modification gtpase trme, domain 1"/>
    <property type="match status" value="1"/>
</dbReference>
<reference evidence="7" key="1">
    <citation type="submission" date="2018-06" db="EMBL/GenBank/DDBJ databases">
        <authorList>
            <person name="Zhirakovskaya E."/>
        </authorList>
    </citation>
    <scope>NUCLEOTIDE SEQUENCE</scope>
</reference>
<accession>A0A3B0SKL5</accession>
<evidence type="ECO:0000256" key="5">
    <source>
        <dbReference type="ARBA" id="ARBA00023134"/>
    </source>
</evidence>
<evidence type="ECO:0000256" key="1">
    <source>
        <dbReference type="ARBA" id="ARBA00004173"/>
    </source>
</evidence>
<gene>
    <name evidence="7" type="ORF">MNBD_ALPHA01-751</name>
</gene>
<dbReference type="InterPro" id="IPR018948">
    <property type="entry name" value="GTP-bd_TrmE_N"/>
</dbReference>
<dbReference type="AlphaFoldDB" id="A0A3B0SKL5"/>
<dbReference type="InterPro" id="IPR006073">
    <property type="entry name" value="GTP-bd"/>
</dbReference>
<dbReference type="Pfam" id="PF10396">
    <property type="entry name" value="TrmE_N"/>
    <property type="match status" value="1"/>
</dbReference>
<dbReference type="CDD" id="cd14858">
    <property type="entry name" value="TrmE_N"/>
    <property type="match status" value="1"/>
</dbReference>
<dbReference type="GO" id="GO:0003924">
    <property type="term" value="F:GTPase activity"/>
    <property type="evidence" value="ECO:0007669"/>
    <property type="project" value="InterPro"/>
</dbReference>
<dbReference type="NCBIfam" id="NF003661">
    <property type="entry name" value="PRK05291.1-3"/>
    <property type="match status" value="1"/>
</dbReference>
<protein>
    <submittedName>
        <fullName evidence="7">tRNA-5-carboxymethylaminomethyl-2-thiouridine(34) synthesis protein MnmE</fullName>
    </submittedName>
</protein>
<dbReference type="NCBIfam" id="TIGR00231">
    <property type="entry name" value="small_GTP"/>
    <property type="match status" value="1"/>
</dbReference>
<dbReference type="InterPro" id="IPR027368">
    <property type="entry name" value="MnmE_dom2"/>
</dbReference>
<evidence type="ECO:0000313" key="7">
    <source>
        <dbReference type="EMBL" id="VAW06771.1"/>
    </source>
</evidence>
<dbReference type="PANTHER" id="PTHR42714">
    <property type="entry name" value="TRNA MODIFICATION GTPASE GTPBP3"/>
    <property type="match status" value="1"/>
</dbReference>
<dbReference type="InterPro" id="IPR005225">
    <property type="entry name" value="Small_GTP-bd"/>
</dbReference>
<evidence type="ECO:0000256" key="3">
    <source>
        <dbReference type="ARBA" id="ARBA00022694"/>
    </source>
</evidence>
<dbReference type="InterPro" id="IPR004520">
    <property type="entry name" value="GTPase_MnmE"/>
</dbReference>
<keyword evidence="5" id="KW-0342">GTP-binding</keyword>
<dbReference type="InterPro" id="IPR027417">
    <property type="entry name" value="P-loop_NTPase"/>
</dbReference>
<evidence type="ECO:0000256" key="2">
    <source>
        <dbReference type="ARBA" id="ARBA00011043"/>
    </source>
</evidence>
<dbReference type="GO" id="GO:0002098">
    <property type="term" value="P:tRNA wobble uridine modification"/>
    <property type="evidence" value="ECO:0007669"/>
    <property type="project" value="TreeGrafter"/>
</dbReference>
<dbReference type="SUPFAM" id="SSF52540">
    <property type="entry name" value="P-loop containing nucleoside triphosphate hydrolases"/>
    <property type="match status" value="1"/>
</dbReference>
<proteinExistence type="inferred from homology"/>
<name>A0A3B0SKL5_9ZZZZ</name>
<dbReference type="HAMAP" id="MF_00379">
    <property type="entry name" value="GTPase_MnmE"/>
    <property type="match status" value="1"/>
</dbReference>
<comment type="subcellular location">
    <subcellularLocation>
        <location evidence="1">Mitochondrion</location>
    </subcellularLocation>
</comment>
<comment type="similarity">
    <text evidence="2">Belongs to the TRAFAC class TrmE-Era-EngA-EngB-Septin-like GTPase superfamily. TrmE GTPase family.</text>
</comment>
<dbReference type="FunFam" id="3.30.1360.120:FF:000007">
    <property type="entry name" value="tRNA modification GTPase GTPBP3, mitochondrial"/>
    <property type="match status" value="1"/>
</dbReference>
<dbReference type="Gene3D" id="1.20.120.430">
    <property type="entry name" value="tRNA modification GTPase MnmE domain 2"/>
    <property type="match status" value="1"/>
</dbReference>
<sequence>MSSGMPQRRQRNKLPERETIYALSSGRGRAGVSVIRLSGPEVMAAILTLTRKQKPPVPREACLCWFFDPETDARLDQGLLLYFPAPKSFTGEDVAEFHIHGGRAVIAGFLSALSGLPGLRAANPGEFTRRAFDNGKMDLTAAEGLADLINSETEAQRRQALRLMDGRLAGLYEGWRTEIIAAMAHIEADIDFADEEIPDDVTAQVLPQVEELIKKITRHMGDGFKGERIRDGLQVVILGEPNIGKSTLLNFLSKRDVAIVSDIAGTTRDVLEVHLDMDGFPVTIADTAGLRDSGDVIEIEGIHRAEKRARAADIKIILLDAATWPTIPDRLKDQIDQNTIILLNKADLCPTPKADMEKHAPPSIAVLIISAKTESGLDSLLSTLSIEVEKRMELSDAPNLTRVRHREALTESLTHLQRFSDSPHKQEELLAEDLRMAARNLGAITGRVDVEDILDKIFTEFCIGK</sequence>
<dbReference type="Gene3D" id="3.40.50.300">
    <property type="entry name" value="P-loop containing nucleotide triphosphate hydrolases"/>
    <property type="match status" value="1"/>
</dbReference>
<dbReference type="SUPFAM" id="SSF116878">
    <property type="entry name" value="TrmE connector domain"/>
    <property type="match status" value="1"/>
</dbReference>
<evidence type="ECO:0000256" key="4">
    <source>
        <dbReference type="ARBA" id="ARBA00022741"/>
    </source>
</evidence>
<dbReference type="Pfam" id="PF01926">
    <property type="entry name" value="MMR_HSR1"/>
    <property type="match status" value="1"/>
</dbReference>
<dbReference type="InterPro" id="IPR027266">
    <property type="entry name" value="TrmE/GcvT-like"/>
</dbReference>
<dbReference type="CDD" id="cd04164">
    <property type="entry name" value="trmE"/>
    <property type="match status" value="1"/>
</dbReference>
<dbReference type="InterPro" id="IPR025867">
    <property type="entry name" value="MnmE_helical"/>
</dbReference>
<keyword evidence="4" id="KW-0547">Nucleotide-binding</keyword>
<dbReference type="Pfam" id="PF12631">
    <property type="entry name" value="MnmE_helical"/>
    <property type="match status" value="1"/>
</dbReference>
<dbReference type="GO" id="GO:0005739">
    <property type="term" value="C:mitochondrion"/>
    <property type="evidence" value="ECO:0007669"/>
    <property type="project" value="UniProtKB-SubCell"/>
</dbReference>
<dbReference type="InterPro" id="IPR031168">
    <property type="entry name" value="G_TrmE"/>
</dbReference>
<dbReference type="GO" id="GO:0030488">
    <property type="term" value="P:tRNA methylation"/>
    <property type="evidence" value="ECO:0007669"/>
    <property type="project" value="TreeGrafter"/>
</dbReference>
<evidence type="ECO:0000259" key="6">
    <source>
        <dbReference type="PROSITE" id="PS51709"/>
    </source>
</evidence>
<dbReference type="NCBIfam" id="TIGR00450">
    <property type="entry name" value="mnmE_trmE_thdF"/>
    <property type="match status" value="1"/>
</dbReference>
<keyword evidence="3" id="KW-0819">tRNA processing</keyword>
<feature type="domain" description="TrmE-type G" evidence="6">
    <location>
        <begin position="232"/>
        <end position="389"/>
    </location>
</feature>
<dbReference type="GO" id="GO:0005525">
    <property type="term" value="F:GTP binding"/>
    <property type="evidence" value="ECO:0007669"/>
    <property type="project" value="UniProtKB-KW"/>
</dbReference>
<dbReference type="PROSITE" id="PS51709">
    <property type="entry name" value="G_TRME"/>
    <property type="match status" value="1"/>
</dbReference>
<dbReference type="EMBL" id="UOEJ01000251">
    <property type="protein sequence ID" value="VAW06771.1"/>
    <property type="molecule type" value="Genomic_DNA"/>
</dbReference>
<dbReference type="PRINTS" id="PR00449">
    <property type="entry name" value="RASTRNSFRMNG"/>
</dbReference>